<keyword evidence="2" id="KW-1185">Reference proteome</keyword>
<gene>
    <name evidence="1" type="ORF">AVEN_218363_1</name>
</gene>
<sequence length="79" mass="8569">MPVEIKRAAKTTTTLTGPTNQCVEVQPEGIGPRGTSCRNNRVPVVIILCPGPVVLARSCSHRKSEDLYHGTPSMPQWAE</sequence>
<evidence type="ECO:0000313" key="2">
    <source>
        <dbReference type="Proteomes" id="UP000499080"/>
    </source>
</evidence>
<dbReference type="AlphaFoldDB" id="A0A4Y2S225"/>
<accession>A0A4Y2S225</accession>
<organism evidence="1 2">
    <name type="scientific">Araneus ventricosus</name>
    <name type="common">Orbweaver spider</name>
    <name type="synonym">Epeira ventricosa</name>
    <dbReference type="NCBI Taxonomy" id="182803"/>
    <lineage>
        <taxon>Eukaryota</taxon>
        <taxon>Metazoa</taxon>
        <taxon>Ecdysozoa</taxon>
        <taxon>Arthropoda</taxon>
        <taxon>Chelicerata</taxon>
        <taxon>Arachnida</taxon>
        <taxon>Araneae</taxon>
        <taxon>Araneomorphae</taxon>
        <taxon>Entelegynae</taxon>
        <taxon>Araneoidea</taxon>
        <taxon>Araneidae</taxon>
        <taxon>Araneus</taxon>
    </lineage>
</organism>
<protein>
    <submittedName>
        <fullName evidence="1">Uncharacterized protein</fullName>
    </submittedName>
</protein>
<dbReference type="Proteomes" id="UP000499080">
    <property type="component" value="Unassembled WGS sequence"/>
</dbReference>
<comment type="caution">
    <text evidence="1">The sequence shown here is derived from an EMBL/GenBank/DDBJ whole genome shotgun (WGS) entry which is preliminary data.</text>
</comment>
<evidence type="ECO:0000313" key="1">
    <source>
        <dbReference type="EMBL" id="GBN81280.1"/>
    </source>
</evidence>
<dbReference type="EMBL" id="BGPR01019207">
    <property type="protein sequence ID" value="GBN81280.1"/>
    <property type="molecule type" value="Genomic_DNA"/>
</dbReference>
<proteinExistence type="predicted"/>
<reference evidence="1 2" key="1">
    <citation type="journal article" date="2019" name="Sci. Rep.">
        <title>Orb-weaving spider Araneus ventricosus genome elucidates the spidroin gene catalogue.</title>
        <authorList>
            <person name="Kono N."/>
            <person name="Nakamura H."/>
            <person name="Ohtoshi R."/>
            <person name="Moran D.A.P."/>
            <person name="Shinohara A."/>
            <person name="Yoshida Y."/>
            <person name="Fujiwara M."/>
            <person name="Mori M."/>
            <person name="Tomita M."/>
            <person name="Arakawa K."/>
        </authorList>
    </citation>
    <scope>NUCLEOTIDE SEQUENCE [LARGE SCALE GENOMIC DNA]</scope>
</reference>
<name>A0A4Y2S225_ARAVE</name>